<dbReference type="GO" id="GO:0006629">
    <property type="term" value="P:lipid metabolic process"/>
    <property type="evidence" value="ECO:0007669"/>
    <property type="project" value="InterPro"/>
</dbReference>
<evidence type="ECO:0000259" key="3">
    <source>
        <dbReference type="Pfam" id="PF01764"/>
    </source>
</evidence>
<name>A0A1G6BXI0_9HYPH</name>
<evidence type="ECO:0000313" key="4">
    <source>
        <dbReference type="EMBL" id="SDB25321.1"/>
    </source>
</evidence>
<proteinExistence type="predicted"/>
<gene>
    <name evidence="4" type="ORF">SAMN02982931_01970</name>
</gene>
<dbReference type="InterPro" id="IPR029058">
    <property type="entry name" value="AB_hydrolase_fold"/>
</dbReference>
<dbReference type="AlphaFoldDB" id="A0A1G6BXI0"/>
<evidence type="ECO:0000256" key="1">
    <source>
        <dbReference type="SAM" id="MobiDB-lite"/>
    </source>
</evidence>
<dbReference type="Pfam" id="PF01764">
    <property type="entry name" value="Lipase_3"/>
    <property type="match status" value="1"/>
</dbReference>
<dbReference type="EMBL" id="FMXQ01000003">
    <property type="protein sequence ID" value="SDB25321.1"/>
    <property type="molecule type" value="Genomic_DNA"/>
</dbReference>
<protein>
    <submittedName>
        <fullName evidence="4">Thioesterase domain-containing protein</fullName>
    </submittedName>
</protein>
<accession>A0A1G6BXI0</accession>
<keyword evidence="5" id="KW-1185">Reference proteome</keyword>
<feature type="signal peptide" evidence="2">
    <location>
        <begin position="1"/>
        <end position="27"/>
    </location>
</feature>
<dbReference type="Proteomes" id="UP000199071">
    <property type="component" value="Unassembled WGS sequence"/>
</dbReference>
<dbReference type="Gene3D" id="3.40.50.1820">
    <property type="entry name" value="alpha/beta hydrolase"/>
    <property type="match status" value="1"/>
</dbReference>
<feature type="region of interest" description="Disordered" evidence="1">
    <location>
        <begin position="27"/>
        <end position="64"/>
    </location>
</feature>
<organism evidence="4 5">
    <name type="scientific">Bauldia litoralis</name>
    <dbReference type="NCBI Taxonomy" id="665467"/>
    <lineage>
        <taxon>Bacteria</taxon>
        <taxon>Pseudomonadati</taxon>
        <taxon>Pseudomonadota</taxon>
        <taxon>Alphaproteobacteria</taxon>
        <taxon>Hyphomicrobiales</taxon>
        <taxon>Kaistiaceae</taxon>
        <taxon>Bauldia</taxon>
    </lineage>
</organism>
<keyword evidence="2" id="KW-0732">Signal</keyword>
<sequence length="243" mass="26152">MKMRRAAMMALAAFVLGLAAATVPAGAESPIPVPSPRPAYAPKATAKTATNPAKPATSVAIPKPPAGGYKNGRVIILRGLHNVWSRGMDALAKKFEAQGVTVTLANHSHWQRLANEAIEDYKKDKNVAPIIIIGHSLGGDAALVMSNWIVHNGVPVRFVVVFDAVAQTHPVEPGVAEVLNFYKPKGYGQEVTGSKRYKGEIINIDLTQRKDVDHLNIDEDEELQDDVLARSLAILQGQKTASR</sequence>
<feature type="compositionally biased region" description="Low complexity" evidence="1">
    <location>
        <begin position="40"/>
        <end position="57"/>
    </location>
</feature>
<reference evidence="4 5" key="1">
    <citation type="submission" date="2016-10" db="EMBL/GenBank/DDBJ databases">
        <authorList>
            <person name="de Groot N.N."/>
        </authorList>
    </citation>
    <scope>NUCLEOTIDE SEQUENCE [LARGE SCALE GENOMIC DNA]</scope>
    <source>
        <strain evidence="4 5">ATCC 35022</strain>
    </source>
</reference>
<dbReference type="STRING" id="665467.SAMN02982931_01970"/>
<dbReference type="InterPro" id="IPR002921">
    <property type="entry name" value="Fungal_lipase-type"/>
</dbReference>
<evidence type="ECO:0000256" key="2">
    <source>
        <dbReference type="SAM" id="SignalP"/>
    </source>
</evidence>
<dbReference type="OrthoDB" id="5293296at2"/>
<feature type="domain" description="Fungal lipase-type" evidence="3">
    <location>
        <begin position="103"/>
        <end position="155"/>
    </location>
</feature>
<feature type="chain" id="PRO_5011792263" evidence="2">
    <location>
        <begin position="28"/>
        <end position="243"/>
    </location>
</feature>
<dbReference type="RefSeq" id="WP_139167793.1">
    <property type="nucleotide sequence ID" value="NZ_FMXQ01000003.1"/>
</dbReference>
<evidence type="ECO:0000313" key="5">
    <source>
        <dbReference type="Proteomes" id="UP000199071"/>
    </source>
</evidence>
<dbReference type="SUPFAM" id="SSF53474">
    <property type="entry name" value="alpha/beta-Hydrolases"/>
    <property type="match status" value="1"/>
</dbReference>